<reference evidence="1" key="1">
    <citation type="submission" date="2020-11" db="EMBL/GenBank/DDBJ databases">
        <authorList>
            <consortium name="DOE Joint Genome Institute"/>
            <person name="Ahrendt S."/>
            <person name="Riley R."/>
            <person name="Andreopoulos W."/>
            <person name="LaButti K."/>
            <person name="Pangilinan J."/>
            <person name="Ruiz-duenas F.J."/>
            <person name="Barrasa J.M."/>
            <person name="Sanchez-Garcia M."/>
            <person name="Camarero S."/>
            <person name="Miyauchi S."/>
            <person name="Serrano A."/>
            <person name="Linde D."/>
            <person name="Babiker R."/>
            <person name="Drula E."/>
            <person name="Ayuso-Fernandez I."/>
            <person name="Pacheco R."/>
            <person name="Padilla G."/>
            <person name="Ferreira P."/>
            <person name="Barriuso J."/>
            <person name="Kellner H."/>
            <person name="Castanera R."/>
            <person name="Alfaro M."/>
            <person name="Ramirez L."/>
            <person name="Pisabarro A.G."/>
            <person name="Kuo A."/>
            <person name="Tritt A."/>
            <person name="Lipzen A."/>
            <person name="He G."/>
            <person name="Yan M."/>
            <person name="Ng V."/>
            <person name="Cullen D."/>
            <person name="Martin F."/>
            <person name="Rosso M.-N."/>
            <person name="Henrissat B."/>
            <person name="Hibbett D."/>
            <person name="Martinez A.T."/>
            <person name="Grigoriev I.V."/>
        </authorList>
    </citation>
    <scope>NUCLEOTIDE SEQUENCE</scope>
    <source>
        <strain evidence="1">AH 44721</strain>
    </source>
</reference>
<gene>
    <name evidence="1" type="ORF">CPB84DRAFT_971096</name>
</gene>
<name>A0A9P5NNP7_GYMJU</name>
<accession>A0A9P5NNP7</accession>
<comment type="caution">
    <text evidence="1">The sequence shown here is derived from an EMBL/GenBank/DDBJ whole genome shotgun (WGS) entry which is preliminary data.</text>
</comment>
<keyword evidence="2" id="KW-1185">Reference proteome</keyword>
<dbReference type="Proteomes" id="UP000724874">
    <property type="component" value="Unassembled WGS sequence"/>
</dbReference>
<dbReference type="AlphaFoldDB" id="A0A9P5NNP7"/>
<dbReference type="EMBL" id="JADNYJ010000042">
    <property type="protein sequence ID" value="KAF8901390.1"/>
    <property type="molecule type" value="Genomic_DNA"/>
</dbReference>
<organism evidence="1 2">
    <name type="scientific">Gymnopilus junonius</name>
    <name type="common">Spectacular rustgill mushroom</name>
    <name type="synonym">Gymnopilus spectabilis subsp. junonius</name>
    <dbReference type="NCBI Taxonomy" id="109634"/>
    <lineage>
        <taxon>Eukaryota</taxon>
        <taxon>Fungi</taxon>
        <taxon>Dikarya</taxon>
        <taxon>Basidiomycota</taxon>
        <taxon>Agaricomycotina</taxon>
        <taxon>Agaricomycetes</taxon>
        <taxon>Agaricomycetidae</taxon>
        <taxon>Agaricales</taxon>
        <taxon>Agaricineae</taxon>
        <taxon>Hymenogastraceae</taxon>
        <taxon>Gymnopilus</taxon>
    </lineage>
</organism>
<evidence type="ECO:0000313" key="1">
    <source>
        <dbReference type="EMBL" id="KAF8901390.1"/>
    </source>
</evidence>
<protein>
    <submittedName>
        <fullName evidence="1">Uncharacterized protein</fullName>
    </submittedName>
</protein>
<sequence>MSSHNRNRDLWYDLESHYVQESRVFQVELVLLSVNLDWTLGFSMAVQELDIALMGLFDSDLILQARLCKSGPTFHPGVACLRITTLVIPIRTLYPELYSRIANYLHSLFSLLLGLIKMHASLRVGSPSSLFRIGLDVDPSIKTAWDGSISSRYSISMY</sequence>
<evidence type="ECO:0000313" key="2">
    <source>
        <dbReference type="Proteomes" id="UP000724874"/>
    </source>
</evidence>
<proteinExistence type="predicted"/>